<sequence length="163" mass="17777">MASNNERLLAAAKSDNEDLLFEIFQQGDFDINHADGSQVMITPEALHYASSMPSPNVIDHLLSYEDCDVDPVNRLQKATPLHLAVKISDPKLRFYIVQTLLEAGADIRIKDKFGSLAIDLVASDDPNTKAAIREAQGLASIAKADIVHDDDESDSVSVPSDDE</sequence>
<dbReference type="InterPro" id="IPR036770">
    <property type="entry name" value="Ankyrin_rpt-contain_sf"/>
</dbReference>
<dbReference type="Proteomes" id="UP000886523">
    <property type="component" value="Unassembled WGS sequence"/>
</dbReference>
<feature type="repeat" description="ANK" evidence="1">
    <location>
        <begin position="76"/>
        <end position="112"/>
    </location>
</feature>
<keyword evidence="3" id="KW-1185">Reference proteome</keyword>
<comment type="caution">
    <text evidence="2">The sequence shown here is derived from an EMBL/GenBank/DDBJ whole genome shotgun (WGS) entry which is preliminary data.</text>
</comment>
<dbReference type="PROSITE" id="PS50088">
    <property type="entry name" value="ANK_REPEAT"/>
    <property type="match status" value="1"/>
</dbReference>
<name>A0A9P6B2V3_9AGAM</name>
<accession>A0A9P6B2V3</accession>
<reference evidence="2" key="1">
    <citation type="journal article" date="2020" name="Nat. Commun.">
        <title>Large-scale genome sequencing of mycorrhizal fungi provides insights into the early evolution of symbiotic traits.</title>
        <authorList>
            <person name="Miyauchi S."/>
            <person name="Kiss E."/>
            <person name="Kuo A."/>
            <person name="Drula E."/>
            <person name="Kohler A."/>
            <person name="Sanchez-Garcia M."/>
            <person name="Morin E."/>
            <person name="Andreopoulos B."/>
            <person name="Barry K.W."/>
            <person name="Bonito G."/>
            <person name="Buee M."/>
            <person name="Carver A."/>
            <person name="Chen C."/>
            <person name="Cichocki N."/>
            <person name="Clum A."/>
            <person name="Culley D."/>
            <person name="Crous P.W."/>
            <person name="Fauchery L."/>
            <person name="Girlanda M."/>
            <person name="Hayes R.D."/>
            <person name="Keri Z."/>
            <person name="LaButti K."/>
            <person name="Lipzen A."/>
            <person name="Lombard V."/>
            <person name="Magnuson J."/>
            <person name="Maillard F."/>
            <person name="Murat C."/>
            <person name="Nolan M."/>
            <person name="Ohm R.A."/>
            <person name="Pangilinan J."/>
            <person name="Pereira M.F."/>
            <person name="Perotto S."/>
            <person name="Peter M."/>
            <person name="Pfister S."/>
            <person name="Riley R."/>
            <person name="Sitrit Y."/>
            <person name="Stielow J.B."/>
            <person name="Szollosi G."/>
            <person name="Zifcakova L."/>
            <person name="Stursova M."/>
            <person name="Spatafora J.W."/>
            <person name="Tedersoo L."/>
            <person name="Vaario L.M."/>
            <person name="Yamada A."/>
            <person name="Yan M."/>
            <person name="Wang P."/>
            <person name="Xu J."/>
            <person name="Bruns T."/>
            <person name="Baldrian P."/>
            <person name="Vilgalys R."/>
            <person name="Dunand C."/>
            <person name="Henrissat B."/>
            <person name="Grigoriev I.V."/>
            <person name="Hibbett D."/>
            <person name="Nagy L.G."/>
            <person name="Martin F.M."/>
        </authorList>
    </citation>
    <scope>NUCLEOTIDE SEQUENCE</scope>
    <source>
        <strain evidence="2">UP504</strain>
    </source>
</reference>
<evidence type="ECO:0008006" key="4">
    <source>
        <dbReference type="Google" id="ProtNLM"/>
    </source>
</evidence>
<protein>
    <recommendedName>
        <fullName evidence="4">Ankyrin</fullName>
    </recommendedName>
</protein>
<dbReference type="EMBL" id="MU128945">
    <property type="protein sequence ID" value="KAF9515940.1"/>
    <property type="molecule type" value="Genomic_DNA"/>
</dbReference>
<keyword evidence="1" id="KW-0040">ANK repeat</keyword>
<dbReference type="OrthoDB" id="9995210at2759"/>
<dbReference type="InterPro" id="IPR002110">
    <property type="entry name" value="Ankyrin_rpt"/>
</dbReference>
<evidence type="ECO:0000313" key="3">
    <source>
        <dbReference type="Proteomes" id="UP000886523"/>
    </source>
</evidence>
<dbReference type="SUPFAM" id="SSF48403">
    <property type="entry name" value="Ankyrin repeat"/>
    <property type="match status" value="1"/>
</dbReference>
<dbReference type="PROSITE" id="PS50297">
    <property type="entry name" value="ANK_REP_REGION"/>
    <property type="match status" value="1"/>
</dbReference>
<evidence type="ECO:0000313" key="2">
    <source>
        <dbReference type="EMBL" id="KAF9515940.1"/>
    </source>
</evidence>
<evidence type="ECO:0000256" key="1">
    <source>
        <dbReference type="PROSITE-ProRule" id="PRU00023"/>
    </source>
</evidence>
<dbReference type="AlphaFoldDB" id="A0A9P6B2V3"/>
<dbReference type="Pfam" id="PF12796">
    <property type="entry name" value="Ank_2"/>
    <property type="match status" value="1"/>
</dbReference>
<proteinExistence type="predicted"/>
<dbReference type="Gene3D" id="1.25.40.20">
    <property type="entry name" value="Ankyrin repeat-containing domain"/>
    <property type="match status" value="1"/>
</dbReference>
<dbReference type="SMART" id="SM00248">
    <property type="entry name" value="ANK"/>
    <property type="match status" value="3"/>
</dbReference>
<gene>
    <name evidence="2" type="ORF">BS47DRAFT_1376177</name>
</gene>
<organism evidence="2 3">
    <name type="scientific">Hydnum rufescens UP504</name>
    <dbReference type="NCBI Taxonomy" id="1448309"/>
    <lineage>
        <taxon>Eukaryota</taxon>
        <taxon>Fungi</taxon>
        <taxon>Dikarya</taxon>
        <taxon>Basidiomycota</taxon>
        <taxon>Agaricomycotina</taxon>
        <taxon>Agaricomycetes</taxon>
        <taxon>Cantharellales</taxon>
        <taxon>Hydnaceae</taxon>
        <taxon>Hydnum</taxon>
    </lineage>
</organism>